<reference evidence="3 4" key="1">
    <citation type="submission" date="2019-02" db="EMBL/GenBank/DDBJ databases">
        <title>Emended description of the genus Rhodopseudomonas and description of Rhodopseudomonas albus sp. nov., a non-phototrophic, heavy-metal-tolerant bacterium isolated from garden soil.</title>
        <authorList>
            <person name="Bao Z."/>
            <person name="Cao W.W."/>
            <person name="Sato Y."/>
            <person name="Nishizawa T."/>
            <person name="Zhao J."/>
            <person name="Guo Y."/>
            <person name="Ohta H."/>
        </authorList>
    </citation>
    <scope>NUCLEOTIDE SEQUENCE [LARGE SCALE GENOMIC DNA]</scope>
    <source>
        <strain evidence="3 4">SK50-23</strain>
    </source>
</reference>
<dbReference type="PANTHER" id="PTHR30441:SF4">
    <property type="entry name" value="PROTEIN ASMA"/>
    <property type="match status" value="1"/>
</dbReference>
<evidence type="ECO:0000259" key="2">
    <source>
        <dbReference type="Pfam" id="PF05170"/>
    </source>
</evidence>
<proteinExistence type="predicted"/>
<dbReference type="PANTHER" id="PTHR30441">
    <property type="entry name" value="DUF748 DOMAIN-CONTAINING PROTEIN"/>
    <property type="match status" value="1"/>
</dbReference>
<feature type="compositionally biased region" description="Low complexity" evidence="1">
    <location>
        <begin position="627"/>
        <end position="638"/>
    </location>
</feature>
<protein>
    <submittedName>
        <fullName evidence="3">AsmA family protein</fullName>
    </submittedName>
</protein>
<organism evidence="3 4">
    <name type="scientific">Tardiphaga alba</name>
    <dbReference type="NCBI Taxonomy" id="340268"/>
    <lineage>
        <taxon>Bacteria</taxon>
        <taxon>Pseudomonadati</taxon>
        <taxon>Pseudomonadota</taxon>
        <taxon>Alphaproteobacteria</taxon>
        <taxon>Hyphomicrobiales</taxon>
        <taxon>Nitrobacteraceae</taxon>
        <taxon>Tardiphaga</taxon>
    </lineage>
</organism>
<evidence type="ECO:0000256" key="1">
    <source>
        <dbReference type="SAM" id="MobiDB-lite"/>
    </source>
</evidence>
<dbReference type="InterPro" id="IPR007844">
    <property type="entry name" value="AsmA"/>
</dbReference>
<dbReference type="InterPro" id="IPR052894">
    <property type="entry name" value="AsmA-related"/>
</dbReference>
<feature type="domain" description="AsmA" evidence="2">
    <location>
        <begin position="329"/>
        <end position="516"/>
    </location>
</feature>
<sequence>MPIVALLGVVVIGLLAMSWLLSRDALRNAVEAQIRSVTGLDFVVNGAVDISVFPGSYVSFHDVGLKNGGAIDPALSVDVLTANLRLLPLLLQRFEIADMVMLRPRIRVVREANGDSNWSPFIESIARKTKPGGEQLSFSEIRIQDGLLDYRDPHNHERLNDIDIALAWPSISRSFAATGQFDWRGERVDASLSVSDFLAALAGERSGLKARFASAPVKLAFDGNIANKASLVMEGTLTADSLSLRNALRWVGQAPPGSGGFGRFALKARASLVGPSIALTNVNVELDGNSAEGVMTYSNSGRQTLQATLAAGAIDFTPYISTVRLLASGQRDWSRQLFDLDALSSVDLDMRLSAAKVTVGSSTLGRTALGANLRGGALALSVGEAQVYGGIARGSFNIARLDTIADIKAQVQFSDVDLQACASDLFGVNKLTGRGTLNMMLEASGSSPFGLAQSLDGSATLIGQDGAITGFNVEQLLKRLERRPLSGAGNFRSGSTPFSNLVMQLKFNDGIATAQDIRIESPTSKLSLTGTASVPAREYDMKGTASLKAAANGTGGFDLPFVIQGPWDDPLIFPDPESLIRRSPGAAPLLDAVKDRKTKDAVRSVIERFTTAPKALQPDAEKKDEVPAATAPAATAPAEPEKAN</sequence>
<keyword evidence="4" id="KW-1185">Reference proteome</keyword>
<evidence type="ECO:0000313" key="4">
    <source>
        <dbReference type="Proteomes" id="UP000682843"/>
    </source>
</evidence>
<name>A0ABX8AGY8_9BRAD</name>
<dbReference type="RefSeq" id="WP_211910221.1">
    <property type="nucleotide sequence ID" value="NZ_CP036498.1"/>
</dbReference>
<dbReference type="Pfam" id="PF05170">
    <property type="entry name" value="AsmA"/>
    <property type="match status" value="2"/>
</dbReference>
<evidence type="ECO:0000313" key="3">
    <source>
        <dbReference type="EMBL" id="QUS41580.1"/>
    </source>
</evidence>
<dbReference type="EMBL" id="CP036498">
    <property type="protein sequence ID" value="QUS41580.1"/>
    <property type="molecule type" value="Genomic_DNA"/>
</dbReference>
<feature type="domain" description="AsmA" evidence="2">
    <location>
        <begin position="6"/>
        <end position="209"/>
    </location>
</feature>
<gene>
    <name evidence="3" type="ORF">RPMA_24070</name>
</gene>
<accession>A0ABX8AGY8</accession>
<dbReference type="Proteomes" id="UP000682843">
    <property type="component" value="Chromosome"/>
</dbReference>
<feature type="region of interest" description="Disordered" evidence="1">
    <location>
        <begin position="610"/>
        <end position="644"/>
    </location>
</feature>